<keyword evidence="3" id="KW-1185">Reference proteome</keyword>
<dbReference type="GO" id="GO:0006508">
    <property type="term" value="P:proteolysis"/>
    <property type="evidence" value="ECO:0007669"/>
    <property type="project" value="TreeGrafter"/>
</dbReference>
<dbReference type="Proteomes" id="UP001383192">
    <property type="component" value="Unassembled WGS sequence"/>
</dbReference>
<dbReference type="PANTHER" id="PTHR48104:SF30">
    <property type="entry name" value="METACASPASE-1"/>
    <property type="match status" value="1"/>
</dbReference>
<organism evidence="2 3">
    <name type="scientific">Paramarasmius palmivorus</name>
    <dbReference type="NCBI Taxonomy" id="297713"/>
    <lineage>
        <taxon>Eukaryota</taxon>
        <taxon>Fungi</taxon>
        <taxon>Dikarya</taxon>
        <taxon>Basidiomycota</taxon>
        <taxon>Agaricomycotina</taxon>
        <taxon>Agaricomycetes</taxon>
        <taxon>Agaricomycetidae</taxon>
        <taxon>Agaricales</taxon>
        <taxon>Marasmiineae</taxon>
        <taxon>Marasmiaceae</taxon>
        <taxon>Paramarasmius</taxon>
    </lineage>
</organism>
<dbReference type="InterPro" id="IPR050452">
    <property type="entry name" value="Metacaspase"/>
</dbReference>
<dbReference type="EMBL" id="JAYKXP010000052">
    <property type="protein sequence ID" value="KAK7035476.1"/>
    <property type="molecule type" value="Genomic_DNA"/>
</dbReference>
<dbReference type="Gene3D" id="3.40.50.1460">
    <property type="match status" value="1"/>
</dbReference>
<protein>
    <submittedName>
        <fullName evidence="2">Uncharacterized protein</fullName>
    </submittedName>
</protein>
<dbReference type="AlphaFoldDB" id="A0AAW0C9S9"/>
<comment type="similarity">
    <text evidence="1">Belongs to the peptidase C14B family.</text>
</comment>
<reference evidence="2 3" key="1">
    <citation type="submission" date="2024-01" db="EMBL/GenBank/DDBJ databases">
        <title>A draft genome for a cacao thread blight-causing isolate of Paramarasmius palmivorus.</title>
        <authorList>
            <person name="Baruah I.K."/>
            <person name="Bukari Y."/>
            <person name="Amoako-Attah I."/>
            <person name="Meinhardt L.W."/>
            <person name="Bailey B.A."/>
            <person name="Cohen S.P."/>
        </authorList>
    </citation>
    <scope>NUCLEOTIDE SEQUENCE [LARGE SCALE GENOMIC DNA]</scope>
    <source>
        <strain evidence="2 3">GH-12</strain>
    </source>
</reference>
<sequence length="451" mass="50014">MSTRLFAVIIGIDHYKSGDTWDLQSCVDDAKRLRRWLRDDLAVPREHISMLTDEQASKQNIETELKNHLLLNDAVHRGDAILIYFACHGSSMKVPSEWLVSKLGKTSVEVLCPYDHDTKQAEGRVAGISARAMNSFLQQLASVKGDNITLMIDSCFSPPTGHARERQYTRWTSTNKARPVDLTSGLFASGQGPPNFTFSNTRCTTHTTIMASKLGDSAVEGKDGGRFTSAFLKSVRNTHLHSTPLPALLEHITQELDGQQPQCTGKGASQMLFGGIPFVPDTRFVLVQYQNEKGIKIELGSMHGVVKGGEFSLHLHNYQGSCNPAIATVVVNDVYPTWCMGRSKIHYPVATLPRKCWALMNERPVVGALLRKSCSALLQRIGIPQSRSDSHPQDRKSVSRAVSYEDMEIVKRSLPVPEEIQKVAKDVRRKKSISFAPLSKPTETFLVQAMA</sequence>
<name>A0AAW0C9S9_9AGAR</name>
<dbReference type="PANTHER" id="PTHR48104">
    <property type="entry name" value="METACASPASE-4"/>
    <property type="match status" value="1"/>
</dbReference>
<dbReference type="GO" id="GO:0004197">
    <property type="term" value="F:cysteine-type endopeptidase activity"/>
    <property type="evidence" value="ECO:0007669"/>
    <property type="project" value="TreeGrafter"/>
</dbReference>
<evidence type="ECO:0000256" key="1">
    <source>
        <dbReference type="ARBA" id="ARBA00009005"/>
    </source>
</evidence>
<evidence type="ECO:0000313" key="2">
    <source>
        <dbReference type="EMBL" id="KAK7035476.1"/>
    </source>
</evidence>
<dbReference type="GO" id="GO:0005737">
    <property type="term" value="C:cytoplasm"/>
    <property type="evidence" value="ECO:0007669"/>
    <property type="project" value="TreeGrafter"/>
</dbReference>
<accession>A0AAW0C9S9</accession>
<evidence type="ECO:0000313" key="3">
    <source>
        <dbReference type="Proteomes" id="UP001383192"/>
    </source>
</evidence>
<proteinExistence type="inferred from homology"/>
<comment type="caution">
    <text evidence="2">The sequence shown here is derived from an EMBL/GenBank/DDBJ whole genome shotgun (WGS) entry which is preliminary data.</text>
</comment>
<gene>
    <name evidence="2" type="ORF">VNI00_011769</name>
</gene>